<reference evidence="3" key="1">
    <citation type="submission" date="2023-10" db="EMBL/GenBank/DDBJ databases">
        <authorList>
            <person name="Chen Y."/>
            <person name="Shah S."/>
            <person name="Dougan E. K."/>
            <person name="Thang M."/>
            <person name="Chan C."/>
        </authorList>
    </citation>
    <scope>NUCLEOTIDE SEQUENCE [LARGE SCALE GENOMIC DNA]</scope>
</reference>
<keyword evidence="2" id="KW-0732">Signal</keyword>
<proteinExistence type="predicted"/>
<keyword evidence="4" id="KW-1185">Reference proteome</keyword>
<accession>A0ABN9R501</accession>
<feature type="region of interest" description="Disordered" evidence="1">
    <location>
        <begin position="166"/>
        <end position="196"/>
    </location>
</feature>
<gene>
    <name evidence="3" type="ORF">PCOR1329_LOCUS17651</name>
</gene>
<dbReference type="EMBL" id="CAUYUJ010005502">
    <property type="protein sequence ID" value="CAK0813867.1"/>
    <property type="molecule type" value="Genomic_DNA"/>
</dbReference>
<sequence>MQVVTRVMRIALIVAIIHGVAAAQTEDTEATVARRVTWRFLHYNPLTTRETERLDDIENACEGFHMHTAQEGVRLASRQFGFTMIGLYMPPRRTNVETRSTHEECVDNLMDRLQEEDILEGPEAMGDDAMWLKEGMEEGFRRLFRDETPAEASGVFDVPDFVKERPFAQKSKQATPDAGGNRRKKQRRTVEALPQGEDKDDDVLGCFVAALSRLARTSAAELRDIAGIAFACLLLPMEGQAALAMKAPGHTYNETVQALKAKNDEKGLACEKKSKEVRLPFWMVHIKDKGAAEVQEVAMRCTGRPTTPKENKPGRTKLPLTLNSKRAEVQGAPVAGLRRRNGAIKRGPAPRGPLERAAQQLLEEFEGSATHEDCAEYFDLAVTEGCGDSLSYPAVVYELY</sequence>
<dbReference type="Proteomes" id="UP001189429">
    <property type="component" value="Unassembled WGS sequence"/>
</dbReference>
<protein>
    <submittedName>
        <fullName evidence="3">Uncharacterized protein</fullName>
    </submittedName>
</protein>
<evidence type="ECO:0000313" key="4">
    <source>
        <dbReference type="Proteomes" id="UP001189429"/>
    </source>
</evidence>
<evidence type="ECO:0000256" key="2">
    <source>
        <dbReference type="SAM" id="SignalP"/>
    </source>
</evidence>
<feature type="signal peptide" evidence="2">
    <location>
        <begin position="1"/>
        <end position="22"/>
    </location>
</feature>
<evidence type="ECO:0000313" key="3">
    <source>
        <dbReference type="EMBL" id="CAK0813867.1"/>
    </source>
</evidence>
<evidence type="ECO:0000256" key="1">
    <source>
        <dbReference type="SAM" id="MobiDB-lite"/>
    </source>
</evidence>
<name>A0ABN9R501_9DINO</name>
<organism evidence="3 4">
    <name type="scientific">Prorocentrum cordatum</name>
    <dbReference type="NCBI Taxonomy" id="2364126"/>
    <lineage>
        <taxon>Eukaryota</taxon>
        <taxon>Sar</taxon>
        <taxon>Alveolata</taxon>
        <taxon>Dinophyceae</taxon>
        <taxon>Prorocentrales</taxon>
        <taxon>Prorocentraceae</taxon>
        <taxon>Prorocentrum</taxon>
    </lineage>
</organism>
<comment type="caution">
    <text evidence="3">The sequence shown here is derived from an EMBL/GenBank/DDBJ whole genome shotgun (WGS) entry which is preliminary data.</text>
</comment>
<feature type="chain" id="PRO_5046098369" evidence="2">
    <location>
        <begin position="23"/>
        <end position="400"/>
    </location>
</feature>